<dbReference type="VEuPathDB" id="FungiDB:PC110_g9266"/>
<organism evidence="4 5">
    <name type="scientific">Phytophthora cactorum</name>
    <dbReference type="NCBI Taxonomy" id="29920"/>
    <lineage>
        <taxon>Eukaryota</taxon>
        <taxon>Sar</taxon>
        <taxon>Stramenopiles</taxon>
        <taxon>Oomycota</taxon>
        <taxon>Peronosporomycetes</taxon>
        <taxon>Peronosporales</taxon>
        <taxon>Peronosporaceae</taxon>
        <taxon>Phytophthora</taxon>
    </lineage>
</organism>
<dbReference type="Proteomes" id="UP000736787">
    <property type="component" value="Unassembled WGS sequence"/>
</dbReference>
<keyword evidence="5" id="KW-1185">Reference proteome</keyword>
<comment type="caution">
    <text evidence="4">The sequence shown here is derived from an EMBL/GenBank/DDBJ whole genome shotgun (WGS) entry which is preliminary data.</text>
</comment>
<dbReference type="AlphaFoldDB" id="A0A329SCR7"/>
<gene>
    <name evidence="4" type="ORF">PC110_g9266</name>
    <name evidence="1" type="ORF">PC113_g7083</name>
    <name evidence="2" type="ORF">PC117_g4647</name>
    <name evidence="3" type="ORF">PC118_g4411</name>
</gene>
<evidence type="ECO:0000313" key="2">
    <source>
        <dbReference type="EMBL" id="KAG2950166.1"/>
    </source>
</evidence>
<dbReference type="Proteomes" id="UP000251314">
    <property type="component" value="Unassembled WGS sequence"/>
</dbReference>
<dbReference type="Proteomes" id="UP000697107">
    <property type="component" value="Unassembled WGS sequence"/>
</dbReference>
<dbReference type="EMBL" id="RCMG01000152">
    <property type="protein sequence ID" value="KAG2861534.1"/>
    <property type="molecule type" value="Genomic_DNA"/>
</dbReference>
<reference evidence="4 5" key="1">
    <citation type="submission" date="2018-01" db="EMBL/GenBank/DDBJ databases">
        <title>Draft genome of the strawberry crown rot pathogen Phytophthora cactorum.</title>
        <authorList>
            <person name="Armitage A.D."/>
            <person name="Lysoe E."/>
            <person name="Nellist C.F."/>
            <person name="Harrison R.J."/>
            <person name="Brurberg M.B."/>
        </authorList>
    </citation>
    <scope>NUCLEOTIDE SEQUENCE [LARGE SCALE GENOMIC DNA]</scope>
    <source>
        <strain evidence="4 5">10300</strain>
    </source>
</reference>
<evidence type="ECO:0000313" key="5">
    <source>
        <dbReference type="Proteomes" id="UP000251314"/>
    </source>
</evidence>
<proteinExistence type="predicted"/>
<dbReference type="EMBL" id="RCML01000082">
    <property type="protein sequence ID" value="KAG2992740.1"/>
    <property type="molecule type" value="Genomic_DNA"/>
</dbReference>
<evidence type="ECO:0000313" key="1">
    <source>
        <dbReference type="EMBL" id="KAG2861534.1"/>
    </source>
</evidence>
<reference evidence="1" key="2">
    <citation type="submission" date="2018-10" db="EMBL/GenBank/DDBJ databases">
        <title>Effector identification in a new, highly contiguous assembly of the strawberry crown rot pathogen Phytophthora cactorum.</title>
        <authorList>
            <person name="Armitage A.D."/>
            <person name="Nellist C.F."/>
            <person name="Bates H."/>
            <person name="Vickerstaff R.J."/>
            <person name="Harrison R.J."/>
        </authorList>
    </citation>
    <scope>NUCLEOTIDE SEQUENCE</scope>
    <source>
        <strain evidence="1">15-7</strain>
        <strain evidence="2">4040</strain>
        <strain evidence="3">P415</strain>
    </source>
</reference>
<evidence type="ECO:0000313" key="3">
    <source>
        <dbReference type="EMBL" id="KAG2992740.1"/>
    </source>
</evidence>
<dbReference type="EMBL" id="RCMK01000075">
    <property type="protein sequence ID" value="KAG2950166.1"/>
    <property type="molecule type" value="Genomic_DNA"/>
</dbReference>
<sequence>MSTLKKVVREAEIETRVSQMNKTVNCVEHKDDKLLRDLSYFEVVGS</sequence>
<name>A0A329SCR7_9STRA</name>
<accession>A0A329SCR7</accession>
<dbReference type="Proteomes" id="UP000735874">
    <property type="component" value="Unassembled WGS sequence"/>
</dbReference>
<evidence type="ECO:0000313" key="4">
    <source>
        <dbReference type="EMBL" id="RAW34440.1"/>
    </source>
</evidence>
<dbReference type="EMBL" id="MJFZ01000201">
    <property type="protein sequence ID" value="RAW34440.1"/>
    <property type="molecule type" value="Genomic_DNA"/>
</dbReference>
<protein>
    <submittedName>
        <fullName evidence="4">Uncharacterized protein</fullName>
    </submittedName>
</protein>